<dbReference type="GO" id="GO:0016989">
    <property type="term" value="F:sigma factor antagonist activity"/>
    <property type="evidence" value="ECO:0007669"/>
    <property type="project" value="TreeGrafter"/>
</dbReference>
<evidence type="ECO:0000259" key="2">
    <source>
        <dbReference type="Pfam" id="PF04773"/>
    </source>
</evidence>
<keyword evidence="4" id="KW-1185">Reference proteome</keyword>
<keyword evidence="1" id="KW-0472">Membrane</keyword>
<dbReference type="AlphaFoldDB" id="A0A9X1WZB0"/>
<dbReference type="Proteomes" id="UP001139450">
    <property type="component" value="Unassembled WGS sequence"/>
</dbReference>
<dbReference type="PIRSF" id="PIRSF018266">
    <property type="entry name" value="FecR"/>
    <property type="match status" value="1"/>
</dbReference>
<reference evidence="3" key="1">
    <citation type="submission" date="2022-04" db="EMBL/GenBank/DDBJ databases">
        <title>Mucilaginibacter sp. RS28 isolated from freshwater.</title>
        <authorList>
            <person name="Ko S.-R."/>
        </authorList>
    </citation>
    <scope>NUCLEOTIDE SEQUENCE</scope>
    <source>
        <strain evidence="3">RS28</strain>
    </source>
</reference>
<dbReference type="PANTHER" id="PTHR30273">
    <property type="entry name" value="PERIPLASMIC SIGNAL SENSOR AND SIGMA FACTOR ACTIVATOR FECR-RELATED"/>
    <property type="match status" value="1"/>
</dbReference>
<organism evidence="3 4">
    <name type="scientific">Mucilaginibacter straminoryzae</name>
    <dbReference type="NCBI Taxonomy" id="2932774"/>
    <lineage>
        <taxon>Bacteria</taxon>
        <taxon>Pseudomonadati</taxon>
        <taxon>Bacteroidota</taxon>
        <taxon>Sphingobacteriia</taxon>
        <taxon>Sphingobacteriales</taxon>
        <taxon>Sphingobacteriaceae</taxon>
        <taxon>Mucilaginibacter</taxon>
    </lineage>
</organism>
<evidence type="ECO:0000313" key="3">
    <source>
        <dbReference type="EMBL" id="MCJ8208402.1"/>
    </source>
</evidence>
<dbReference type="Gene3D" id="2.60.120.1440">
    <property type="match status" value="1"/>
</dbReference>
<dbReference type="Pfam" id="PF04773">
    <property type="entry name" value="FecR"/>
    <property type="match status" value="1"/>
</dbReference>
<dbReference type="InterPro" id="IPR006860">
    <property type="entry name" value="FecR"/>
</dbReference>
<dbReference type="InterPro" id="IPR012373">
    <property type="entry name" value="Ferrdict_sens_TM"/>
</dbReference>
<dbReference type="RefSeq" id="WP_245128232.1">
    <property type="nucleotide sequence ID" value="NZ_JALJEJ010000001.1"/>
</dbReference>
<proteinExistence type="predicted"/>
<keyword evidence="1" id="KW-1133">Transmembrane helix</keyword>
<sequence length="341" mass="38658">MQKFDDYSFDDFLEDISFIRFVKNGPQGNDDVWQQWVVSNPPNLDTYSQARRYILTAISITPVKDTEENRSAVWAKINSRIARQAKIAVMTKRIKIWSYSAAAALLLFACGYWYVTSQIIIQTGFGEQRSVTLPDNSIVKLNANSALRYPRAWRIHGVREVWLNGEAFFRVQHLNKQPQQVKPSERFVVHAGVVQVQVLGTEFNVKSRRNHVTVSLTKGKIGVSTGKNNPQFILAPGEAVRYQDKKIVRTAINRMNNQPLAWTKNQMIVNGITVAGIIENYEDTYGGHIILENPALGNKRIDGTISMTSKDATIYMLANLLNATVEPRNNGVYYIKLNHVK</sequence>
<feature type="transmembrane region" description="Helical" evidence="1">
    <location>
        <begin position="96"/>
        <end position="115"/>
    </location>
</feature>
<dbReference type="EMBL" id="JALJEJ010000001">
    <property type="protein sequence ID" value="MCJ8208402.1"/>
    <property type="molecule type" value="Genomic_DNA"/>
</dbReference>
<protein>
    <submittedName>
        <fullName evidence="3">FecR domain-containing protein</fullName>
    </submittedName>
</protein>
<evidence type="ECO:0000313" key="4">
    <source>
        <dbReference type="Proteomes" id="UP001139450"/>
    </source>
</evidence>
<name>A0A9X1WZB0_9SPHI</name>
<gene>
    <name evidence="3" type="ORF">MUY27_01690</name>
</gene>
<keyword evidence="1" id="KW-0812">Transmembrane</keyword>
<evidence type="ECO:0000256" key="1">
    <source>
        <dbReference type="SAM" id="Phobius"/>
    </source>
</evidence>
<feature type="domain" description="FecR protein" evidence="2">
    <location>
        <begin position="121"/>
        <end position="221"/>
    </location>
</feature>
<accession>A0A9X1WZB0</accession>
<dbReference type="PANTHER" id="PTHR30273:SF2">
    <property type="entry name" value="PROTEIN FECR"/>
    <property type="match status" value="1"/>
</dbReference>
<comment type="caution">
    <text evidence="3">The sequence shown here is derived from an EMBL/GenBank/DDBJ whole genome shotgun (WGS) entry which is preliminary data.</text>
</comment>